<feature type="coiled-coil region" evidence="4">
    <location>
        <begin position="1048"/>
        <end position="1086"/>
    </location>
</feature>
<dbReference type="InParanoid" id="Q5K7Q5"/>
<feature type="compositionally biased region" description="Low complexity" evidence="5">
    <location>
        <begin position="395"/>
        <end position="414"/>
    </location>
</feature>
<dbReference type="GO" id="GO:0007033">
    <property type="term" value="P:vacuole organization"/>
    <property type="evidence" value="ECO:0000318"/>
    <property type="project" value="GO_Central"/>
</dbReference>
<feature type="compositionally biased region" description="Low complexity" evidence="5">
    <location>
        <begin position="613"/>
        <end position="637"/>
    </location>
</feature>
<dbReference type="RefSeq" id="XP_024513951.1">
    <property type="nucleotide sequence ID" value="XM_024658311.1"/>
</dbReference>
<proteinExistence type="predicted"/>
<evidence type="ECO:0000259" key="6">
    <source>
        <dbReference type="PROSITE" id="PS51455"/>
    </source>
</evidence>
<name>Q5K7Q5_CRYD1</name>
<dbReference type="FunFam" id="3.30.810.10:FF:000012">
    <property type="entry name" value="Phosphatidylinositol-4-phosphate 5-Kinase family protein"/>
    <property type="match status" value="1"/>
</dbReference>
<feature type="compositionally biased region" description="Acidic residues" evidence="5">
    <location>
        <begin position="825"/>
        <end position="838"/>
    </location>
</feature>
<feature type="compositionally biased region" description="Low complexity" evidence="5">
    <location>
        <begin position="644"/>
        <end position="658"/>
    </location>
</feature>
<dbReference type="PaxDb" id="214684-Q5K7Q5"/>
<feature type="region of interest" description="Disordered" evidence="5">
    <location>
        <begin position="904"/>
        <end position="928"/>
    </location>
</feature>
<evidence type="ECO:0000256" key="1">
    <source>
        <dbReference type="ARBA" id="ARBA00022741"/>
    </source>
</evidence>
<dbReference type="GO" id="GO:0000285">
    <property type="term" value="F:1-phosphatidylinositol-3-phosphate 5-kinase activity"/>
    <property type="evidence" value="ECO:0000318"/>
    <property type="project" value="GO_Central"/>
</dbReference>
<dbReference type="eggNOG" id="KOG0230">
    <property type="taxonomic scope" value="Eukaryota"/>
</dbReference>
<feature type="compositionally biased region" description="Polar residues" evidence="5">
    <location>
        <begin position="1345"/>
        <end position="1381"/>
    </location>
</feature>
<feature type="compositionally biased region" description="Low complexity" evidence="5">
    <location>
        <begin position="811"/>
        <end position="823"/>
    </location>
</feature>
<sequence length="1821" mass="199036">MDSPRRNMHGLPPTCLAHLKALLHQWLTQQTAPTGDSKLWSDERVAQIERAIWEGAVLTSAERGSRRESGILEQNWEGWIGGSTKRKSLWREETRQEEEKIKEDEKTKAHASRKSSMGDEDRGRLSLLVMQAGSAASTPSKASTRASSVASTERRQGTDNAPQDVNKEKTLEQSDKGKLQEWCRIVSTLDGYEPLSLAKTDDWEDVNIDRVPKSTHQDIPGSFPQSGVSIEYRHSLDNPSQSKGTFSTLGLPSSPPKHDPSNKSYDLLKPVFCLHFPTSHSSYTSAKGHVHKEGSQSTIRIRRDPSLSARSAGSAGSSRWWGSGNKWGDILGGPLLQDEGERIEVDFVQGKFALPFDLFDYPALERQGSKKGRATQRKRRRSIFSALEVVSSSLSTNSSLPSESTSDTTSEADSGLSDTDTDDEQSGKEVKRRIPRRRHRPLSLILSGAEDDIPRSAAERGKMRLVGGTIVVRGLRGGERKGLGEVLKALIWTIGMMKLELDLYTAFRLPQEPDPPTTPALCASSSVPLTLPALSPQTSSNPTPRPSGEVSRSNSLRDKDLSWGRESRNEKKGFLSRLGRDTKGVWNGLLGRKRSARDKARGQSGVEGEVYTSPILSPTLPSESSPSLPLFPSQPSSSHHHSPSHSSSSSPFPRFKYSSHPKDPSPDSNPSLHTNPNINTDANANANTNANPPSQHLQTLSSLCTLLPSSTPGLKYPMPPILLRIQEEERIRREKTQKEILTMSENSSGSGNANGNMLRGKAMAYRPGGDVRSGLHVLAVGMDTLAGWTRLQLLCVLYCVGLPPPISGSNSGSIANEGAQLGEDGNGEVDEEKGDEGEICESPQAQIIPPTLTIRDYLQHLGEELGENLLCTRSGCEKEVGQHVRWYVHAGVKVGVRVENVKVREDGGRDEDGEREDEDEGAVAGKAEDGRDVEGWVKCTVCREESEPRQLGEGALAYPWSKLLELLIYTPHLQPPICPHHTTPHAYITLFRTSSYTASLTSSPVKLYDIRLPKLQIGPNVPKRKVGGGRQGMGLMMDDAKEGENGLKREVERWCEALENRIDIMREKIEREYEAAKELSEGSEKTGPGLQEKFDTLLSLSTDFAAFKNNLLESISSTPQGLFNDLRISFSAFIRSSLSEIEAWEKKYLPENADEGLEALKEMIPEYAKEGGRVHALPGSGVLVREDEPASVVAYTLSSLAYLIELTNTSKPPDASNPVTATTTPRDPIDSSIPTAPTTGANTPTSASTPSGGGWSTKIDHRDSPRDLLSLRSIVKKKSDASVSLDKAKSTPPALGLSALSSGAPSLELNLEKVEGVSEGAESGDRMEEIAKAVGKATGQEMTLGTTTAYADPNSLSRRASMTESDTSSLSGVRLSSQMAKSSQAPPSSFRSFRSVSNTPLSRSPMSPLPTATESTASGARTASTLSPNTATSPGGRDSSWDSVTSSFANSVNSLWKLGSEMGETISSMRSRPRDRSLQSLMGPLSSMDNSLSTLSPRPHLHFTYAFAHKLRLSCTVYFATAFDSLRRRCAIDKVLVQSLQRTEVWDAQGGKSKAGFWMTEDKRFIVKELLSKWTVSDMHALLEISPAYFHHMAGTHNRATALAKIVGFYTVTIKDSQSGQKRQLDLLVMENLFHNQSISKTFDLKGIEGRRVAKTKDGVQEVKLGTTMFDADWLEGMQKGLVLLQPHAKRILLDAISLDTRFLSSQSIMDYSLLLGVDTRSSLLTSLNISEDKVEQERENGLLIVGLVDAIGSFNLFKTIESRGKMVMNRGGDVTVIPPDQYRERFENAIRHYFVACPDKWSKVSRKVGGLTGCEVSSVL</sequence>
<dbReference type="GO" id="GO:0046854">
    <property type="term" value="P:phosphatidylinositol phosphate biosynthetic process"/>
    <property type="evidence" value="ECO:0000318"/>
    <property type="project" value="GO_Central"/>
</dbReference>
<feature type="region of interest" description="Disordered" evidence="5">
    <location>
        <begin position="87"/>
        <end position="176"/>
    </location>
</feature>
<feature type="compositionally biased region" description="Polar residues" evidence="5">
    <location>
        <begin position="134"/>
        <end position="151"/>
    </location>
</feature>
<keyword evidence="3" id="KW-0808">Transferase</keyword>
<dbReference type="GO" id="GO:0010008">
    <property type="term" value="C:endosome membrane"/>
    <property type="evidence" value="ECO:0000318"/>
    <property type="project" value="GO_Central"/>
</dbReference>
<dbReference type="PANTHER" id="PTHR45748:SF7">
    <property type="entry name" value="1-PHOSPHATIDYLINOSITOL 3-PHOSPHATE 5-KINASE-RELATED"/>
    <property type="match status" value="1"/>
</dbReference>
<accession>Q5K7Q5</accession>
<keyword evidence="4" id="KW-0175">Coiled coil</keyword>
<evidence type="ECO:0000256" key="2">
    <source>
        <dbReference type="ARBA" id="ARBA00022840"/>
    </source>
</evidence>
<dbReference type="EMBL" id="AE017353">
    <property type="protein sequence ID" value="AAW46809.2"/>
    <property type="molecule type" value="Genomic_DNA"/>
</dbReference>
<feature type="compositionally biased region" description="Low complexity" evidence="5">
    <location>
        <begin position="1382"/>
        <end position="1397"/>
    </location>
</feature>
<dbReference type="Proteomes" id="UP000002149">
    <property type="component" value="Chromosome 13"/>
</dbReference>
<dbReference type="PANTHER" id="PTHR45748">
    <property type="entry name" value="1-PHOSPHATIDYLINOSITOL 3-PHOSPHATE 5-KINASE-RELATED"/>
    <property type="match status" value="1"/>
</dbReference>
<keyword evidence="2 3" id="KW-0067">ATP-binding</keyword>
<feature type="region of interest" description="Disordered" evidence="5">
    <location>
        <begin position="1209"/>
        <end position="1263"/>
    </location>
</feature>
<feature type="region of interest" description="Disordered" evidence="5">
    <location>
        <begin position="811"/>
        <end position="838"/>
    </location>
</feature>
<dbReference type="InterPro" id="IPR044769">
    <property type="entry name" value="PIKfyve_PIPKc"/>
</dbReference>
<dbReference type="Pfam" id="PF01504">
    <property type="entry name" value="PIP5K"/>
    <property type="match status" value="2"/>
</dbReference>
<protein>
    <recommendedName>
        <fullName evidence="6">PIPK domain-containing protein</fullName>
    </recommendedName>
</protein>
<dbReference type="GO" id="GO:0000329">
    <property type="term" value="C:fungal-type vacuole membrane"/>
    <property type="evidence" value="ECO:0000318"/>
    <property type="project" value="GO_Central"/>
</dbReference>
<evidence type="ECO:0000313" key="8">
    <source>
        <dbReference type="Proteomes" id="UP000002149"/>
    </source>
</evidence>
<keyword evidence="1 3" id="KW-0547">Nucleotide-binding</keyword>
<feature type="region of interest" description="Disordered" evidence="5">
    <location>
        <begin position="1345"/>
        <end position="1443"/>
    </location>
</feature>
<dbReference type="InterPro" id="IPR027484">
    <property type="entry name" value="PInositol-4-P-5-kinase_N"/>
</dbReference>
<feature type="region of interest" description="Disordered" evidence="5">
    <location>
        <begin position="594"/>
        <end position="696"/>
    </location>
</feature>
<keyword evidence="3" id="KW-0418">Kinase</keyword>
<gene>
    <name evidence="7" type="ordered locus">CNM01630</name>
</gene>
<dbReference type="STRING" id="214684.Q5K7Q5"/>
<dbReference type="InterPro" id="IPR002498">
    <property type="entry name" value="PInositol-4-P-4/5-kinase_core"/>
</dbReference>
<dbReference type="Gene3D" id="3.30.800.10">
    <property type="entry name" value="Phosphatidylinositol Phosphate Kinase II Beta"/>
    <property type="match status" value="1"/>
</dbReference>
<feature type="compositionally biased region" description="Basic and acidic residues" evidence="5">
    <location>
        <begin position="89"/>
        <end position="108"/>
    </location>
</feature>
<feature type="region of interest" description="Disordered" evidence="5">
    <location>
        <begin position="235"/>
        <end position="261"/>
    </location>
</feature>
<feature type="region of interest" description="Disordered" evidence="5">
    <location>
        <begin position="530"/>
        <end position="567"/>
    </location>
</feature>
<feature type="compositionally biased region" description="Basic and acidic residues" evidence="5">
    <location>
        <begin position="165"/>
        <end position="176"/>
    </location>
</feature>
<feature type="compositionally biased region" description="Basic and acidic residues" evidence="5">
    <location>
        <begin position="555"/>
        <end position="567"/>
    </location>
</feature>
<dbReference type="SMART" id="SM00330">
    <property type="entry name" value="PIPKc"/>
    <property type="match status" value="1"/>
</dbReference>
<dbReference type="OrthoDB" id="158357at2759"/>
<dbReference type="KEGG" id="cne:CNM01630"/>
<keyword evidence="8" id="KW-1185">Reference proteome</keyword>
<dbReference type="InterPro" id="IPR027483">
    <property type="entry name" value="PInositol-4-P-4/5-kinase_C_sf"/>
</dbReference>
<dbReference type="VEuPathDB" id="FungiDB:CNM01630"/>
<dbReference type="CDD" id="cd17300">
    <property type="entry name" value="PIPKc_PIKfyve"/>
    <property type="match status" value="1"/>
</dbReference>
<feature type="compositionally biased region" description="Polar residues" evidence="5">
    <location>
        <begin position="237"/>
        <end position="251"/>
    </location>
</feature>
<dbReference type="GO" id="GO:0005524">
    <property type="term" value="F:ATP binding"/>
    <property type="evidence" value="ECO:0007669"/>
    <property type="project" value="UniProtKB-UniRule"/>
</dbReference>
<organism evidence="7 8">
    <name type="scientific">Cryptococcus deneoformans (strain JEC21 / ATCC MYA-565)</name>
    <name type="common">Cryptococcus neoformans var. neoformans serotype D</name>
    <dbReference type="NCBI Taxonomy" id="214684"/>
    <lineage>
        <taxon>Eukaryota</taxon>
        <taxon>Fungi</taxon>
        <taxon>Dikarya</taxon>
        <taxon>Basidiomycota</taxon>
        <taxon>Agaricomycotina</taxon>
        <taxon>Tremellomycetes</taxon>
        <taxon>Tremellales</taxon>
        <taxon>Cryptococcaceae</taxon>
        <taxon>Cryptococcus</taxon>
        <taxon>Cryptococcus neoformans species complex</taxon>
    </lineage>
</organism>
<evidence type="ECO:0000256" key="5">
    <source>
        <dbReference type="SAM" id="MobiDB-lite"/>
    </source>
</evidence>
<dbReference type="SUPFAM" id="SSF56104">
    <property type="entry name" value="SAICAR synthase-like"/>
    <property type="match status" value="1"/>
</dbReference>
<dbReference type="Gene3D" id="3.30.810.10">
    <property type="entry name" value="2-Layer Sandwich"/>
    <property type="match status" value="1"/>
</dbReference>
<evidence type="ECO:0000256" key="4">
    <source>
        <dbReference type="SAM" id="Coils"/>
    </source>
</evidence>
<dbReference type="PROSITE" id="PS51455">
    <property type="entry name" value="PIPK"/>
    <property type="match status" value="1"/>
</dbReference>
<dbReference type="HOGENOM" id="CLU_002300_0_0_1"/>
<feature type="compositionally biased region" description="Polar residues" evidence="5">
    <location>
        <begin position="1209"/>
        <end position="1225"/>
    </location>
</feature>
<feature type="region of interest" description="Disordered" evidence="5">
    <location>
        <begin position="395"/>
        <end position="434"/>
    </location>
</feature>
<feature type="compositionally biased region" description="Polar residues" evidence="5">
    <location>
        <begin position="1398"/>
        <end position="1433"/>
    </location>
</feature>
<feature type="compositionally biased region" description="Low complexity" evidence="5">
    <location>
        <begin position="1234"/>
        <end position="1250"/>
    </location>
</feature>
<feature type="compositionally biased region" description="Low complexity" evidence="5">
    <location>
        <begin position="674"/>
        <end position="696"/>
    </location>
</feature>
<evidence type="ECO:0000256" key="3">
    <source>
        <dbReference type="PROSITE-ProRule" id="PRU00781"/>
    </source>
</evidence>
<reference evidence="7 8" key="1">
    <citation type="journal article" date="2005" name="Science">
        <title>The genome of the basidiomycetous yeast and human pathogen Cryptococcus neoformans.</title>
        <authorList>
            <person name="Loftus B.J."/>
            <person name="Fung E."/>
            <person name="Roncaglia P."/>
            <person name="Rowley D."/>
            <person name="Amedeo P."/>
            <person name="Bruno D."/>
            <person name="Vamathevan J."/>
            <person name="Miranda M."/>
            <person name="Anderson I.J."/>
            <person name="Fraser J.A."/>
            <person name="Allen J.E."/>
            <person name="Bosdet I.E."/>
            <person name="Brent M.R."/>
            <person name="Chiu R."/>
            <person name="Doering T.L."/>
            <person name="Donlin M.J."/>
            <person name="D'Souza C.A."/>
            <person name="Fox D.S."/>
            <person name="Grinberg V."/>
            <person name="Fu J."/>
            <person name="Fukushima M."/>
            <person name="Haas B.J."/>
            <person name="Huang J.C."/>
            <person name="Janbon G."/>
            <person name="Jones S.J."/>
            <person name="Koo H.L."/>
            <person name="Krzywinski M.I."/>
            <person name="Kwon-Chung J.K."/>
            <person name="Lengeler K.B."/>
            <person name="Maiti R."/>
            <person name="Marra M.A."/>
            <person name="Marra R.E."/>
            <person name="Mathewson C.A."/>
            <person name="Mitchell T.G."/>
            <person name="Pertea M."/>
            <person name="Riggs F.R."/>
            <person name="Salzberg S.L."/>
            <person name="Schein J.E."/>
            <person name="Shvartsbeyn A."/>
            <person name="Shin H."/>
            <person name="Shumway M."/>
            <person name="Specht C.A."/>
            <person name="Suh B.B."/>
            <person name="Tenney A."/>
            <person name="Utterback T.R."/>
            <person name="Wickes B.L."/>
            <person name="Wortman J.R."/>
            <person name="Wye N.H."/>
            <person name="Kronstad J.W."/>
            <person name="Lodge J.K."/>
            <person name="Heitman J."/>
            <person name="Davis R.W."/>
            <person name="Fraser C.M."/>
            <person name="Hyman R.W."/>
        </authorList>
    </citation>
    <scope>NUCLEOTIDE SEQUENCE [LARGE SCALE GENOMIC DNA]</scope>
    <source>
        <strain evidence="8">JEC21 / ATCC MYA-565</strain>
    </source>
</reference>
<feature type="domain" description="PIPK" evidence="6">
    <location>
        <begin position="1440"/>
        <end position="1795"/>
    </location>
</feature>
<evidence type="ECO:0000313" key="7">
    <source>
        <dbReference type="EMBL" id="AAW46809.2"/>
    </source>
</evidence>
<dbReference type="GeneID" id="3255150"/>